<keyword evidence="4 7" id="KW-0812">Transmembrane</keyword>
<feature type="transmembrane region" description="Helical" evidence="7">
    <location>
        <begin position="230"/>
        <end position="252"/>
    </location>
</feature>
<evidence type="ECO:0000256" key="6">
    <source>
        <dbReference type="ARBA" id="ARBA00023136"/>
    </source>
</evidence>
<feature type="transmembrane region" description="Helical" evidence="7">
    <location>
        <begin position="185"/>
        <end position="209"/>
    </location>
</feature>
<feature type="transmembrane region" description="Helical" evidence="7">
    <location>
        <begin position="135"/>
        <end position="156"/>
    </location>
</feature>
<dbReference type="PANTHER" id="PTHR30193">
    <property type="entry name" value="ABC TRANSPORTER PERMEASE PROTEIN"/>
    <property type="match status" value="1"/>
</dbReference>
<dbReference type="Gene3D" id="1.10.3720.10">
    <property type="entry name" value="MetI-like"/>
    <property type="match status" value="1"/>
</dbReference>
<evidence type="ECO:0000259" key="9">
    <source>
        <dbReference type="PROSITE" id="PS50928"/>
    </source>
</evidence>
<evidence type="ECO:0000313" key="11">
    <source>
        <dbReference type="Proteomes" id="UP001501343"/>
    </source>
</evidence>
<keyword evidence="6 7" id="KW-0472">Membrane</keyword>
<comment type="subcellular location">
    <subcellularLocation>
        <location evidence="1 7">Cell membrane</location>
        <topology evidence="1 7">Multi-pass membrane protein</topology>
    </subcellularLocation>
</comment>
<proteinExistence type="inferred from homology"/>
<evidence type="ECO:0000256" key="4">
    <source>
        <dbReference type="ARBA" id="ARBA00022692"/>
    </source>
</evidence>
<dbReference type="Proteomes" id="UP001501343">
    <property type="component" value="Unassembled WGS sequence"/>
</dbReference>
<dbReference type="InterPro" id="IPR000515">
    <property type="entry name" value="MetI-like"/>
</dbReference>
<dbReference type="PROSITE" id="PS50928">
    <property type="entry name" value="ABC_TM1"/>
    <property type="match status" value="1"/>
</dbReference>
<keyword evidence="3" id="KW-1003">Cell membrane</keyword>
<evidence type="ECO:0000256" key="7">
    <source>
        <dbReference type="RuleBase" id="RU363032"/>
    </source>
</evidence>
<dbReference type="SUPFAM" id="SSF161098">
    <property type="entry name" value="MetI-like"/>
    <property type="match status" value="1"/>
</dbReference>
<feature type="transmembrane region" description="Helical" evidence="7">
    <location>
        <begin position="102"/>
        <end position="123"/>
    </location>
</feature>
<reference evidence="10 11" key="1">
    <citation type="journal article" date="2019" name="Int. J. Syst. Evol. Microbiol.">
        <title>The Global Catalogue of Microorganisms (GCM) 10K type strain sequencing project: providing services to taxonomists for standard genome sequencing and annotation.</title>
        <authorList>
            <consortium name="The Broad Institute Genomics Platform"/>
            <consortium name="The Broad Institute Genome Sequencing Center for Infectious Disease"/>
            <person name="Wu L."/>
            <person name="Ma J."/>
        </authorList>
    </citation>
    <scope>NUCLEOTIDE SEQUENCE [LARGE SCALE GENOMIC DNA]</scope>
    <source>
        <strain evidence="10 11">JCM 14900</strain>
    </source>
</reference>
<feature type="domain" description="ABC transmembrane type-1" evidence="9">
    <location>
        <begin position="98"/>
        <end position="311"/>
    </location>
</feature>
<dbReference type="EMBL" id="BAAAOF010000002">
    <property type="protein sequence ID" value="GAA1917594.1"/>
    <property type="molecule type" value="Genomic_DNA"/>
</dbReference>
<name>A0ABN2PC12_9MICO</name>
<dbReference type="InterPro" id="IPR035906">
    <property type="entry name" value="MetI-like_sf"/>
</dbReference>
<evidence type="ECO:0000256" key="2">
    <source>
        <dbReference type="ARBA" id="ARBA00022448"/>
    </source>
</evidence>
<evidence type="ECO:0000256" key="5">
    <source>
        <dbReference type="ARBA" id="ARBA00022989"/>
    </source>
</evidence>
<feature type="transmembrane region" description="Helical" evidence="7">
    <location>
        <begin position="292"/>
        <end position="313"/>
    </location>
</feature>
<protein>
    <submittedName>
        <fullName evidence="10">Sugar ABC transporter permease</fullName>
    </submittedName>
</protein>
<evidence type="ECO:0000256" key="3">
    <source>
        <dbReference type="ARBA" id="ARBA00022475"/>
    </source>
</evidence>
<feature type="transmembrane region" description="Helical" evidence="7">
    <location>
        <begin position="40"/>
        <end position="64"/>
    </location>
</feature>
<comment type="caution">
    <text evidence="10">The sequence shown here is derived from an EMBL/GenBank/DDBJ whole genome shotgun (WGS) entry which is preliminary data.</text>
</comment>
<feature type="region of interest" description="Disordered" evidence="8">
    <location>
        <begin position="1"/>
        <end position="33"/>
    </location>
</feature>
<dbReference type="RefSeq" id="WP_248145601.1">
    <property type="nucleotide sequence ID" value="NZ_BAAAOF010000002.1"/>
</dbReference>
<keyword evidence="2 7" id="KW-0813">Transport</keyword>
<sequence>MTDIRVRGTDASVPPTGAGARSDDRAPAGRRRRSTTRTFGFPWILPALVVSSGLVYFCIGYNSWVSLLDWNGISPIQRFIGLDNYLRALSDPIFWGTLQHTLIYFVVTFVVQSVLGIALAVLLHSRIRLSGLFKVIIFIPVVLAPAIMAPVFRILFAGDGPINEFLRAVGLGFIAQPWLAQSSTALGALIIMQIWNTTGISFILYYAAISQVETDVIEAARLDGAGNIRIVWSIIIPSIRGTIVALAMLSAIGTLKLFDIPYLVTAGGPNFSTEFLGTYIYRQAVPLGDVGYASALSIILLVLALGMAILLSLRSNEERQAKTKTKKGIR</sequence>
<dbReference type="Pfam" id="PF00528">
    <property type="entry name" value="BPD_transp_1"/>
    <property type="match status" value="1"/>
</dbReference>
<keyword evidence="5 7" id="KW-1133">Transmembrane helix</keyword>
<dbReference type="PANTHER" id="PTHR30193:SF37">
    <property type="entry name" value="INNER MEMBRANE ABC TRANSPORTER PERMEASE PROTEIN YCJO"/>
    <property type="match status" value="1"/>
</dbReference>
<gene>
    <name evidence="10" type="ORF">GCM10009775_07540</name>
</gene>
<evidence type="ECO:0000313" key="10">
    <source>
        <dbReference type="EMBL" id="GAA1917594.1"/>
    </source>
</evidence>
<dbReference type="CDD" id="cd06261">
    <property type="entry name" value="TM_PBP2"/>
    <property type="match status" value="1"/>
</dbReference>
<dbReference type="InterPro" id="IPR051393">
    <property type="entry name" value="ABC_transporter_permease"/>
</dbReference>
<accession>A0ABN2PC12</accession>
<keyword evidence="11" id="KW-1185">Reference proteome</keyword>
<evidence type="ECO:0000256" key="8">
    <source>
        <dbReference type="SAM" id="MobiDB-lite"/>
    </source>
</evidence>
<comment type="similarity">
    <text evidence="7">Belongs to the binding-protein-dependent transport system permease family.</text>
</comment>
<evidence type="ECO:0000256" key="1">
    <source>
        <dbReference type="ARBA" id="ARBA00004651"/>
    </source>
</evidence>
<organism evidence="10 11">
    <name type="scientific">Microbacterium aoyamense</name>
    <dbReference type="NCBI Taxonomy" id="344166"/>
    <lineage>
        <taxon>Bacteria</taxon>
        <taxon>Bacillati</taxon>
        <taxon>Actinomycetota</taxon>
        <taxon>Actinomycetes</taxon>
        <taxon>Micrococcales</taxon>
        <taxon>Microbacteriaceae</taxon>
        <taxon>Microbacterium</taxon>
    </lineage>
</organism>